<evidence type="ECO:0000256" key="5">
    <source>
        <dbReference type="ARBA" id="ARBA00022960"/>
    </source>
</evidence>
<reference evidence="12" key="1">
    <citation type="journal article" date="2019" name="Int. J. Syst. Evol. Microbiol.">
        <title>The Global Catalogue of Microorganisms (GCM) 10K type strain sequencing project: providing services to taxonomists for standard genome sequencing and annotation.</title>
        <authorList>
            <consortium name="The Broad Institute Genomics Platform"/>
            <consortium name="The Broad Institute Genome Sequencing Center for Infectious Disease"/>
            <person name="Wu L."/>
            <person name="Ma J."/>
        </authorList>
    </citation>
    <scope>NUCLEOTIDE SEQUENCE [LARGE SCALE GENOMIC DNA]</scope>
    <source>
        <strain evidence="12">CGMCC 1.14993</strain>
    </source>
</reference>
<dbReference type="CDD" id="cd16913">
    <property type="entry name" value="YkuD_like"/>
    <property type="match status" value="1"/>
</dbReference>
<dbReference type="FunFam" id="2.40.440.10:FF:000003">
    <property type="entry name" value="L,D-transpeptidase YciB"/>
    <property type="match status" value="1"/>
</dbReference>
<dbReference type="Gene3D" id="2.40.440.10">
    <property type="entry name" value="L,D-transpeptidase catalytic domain-like"/>
    <property type="match status" value="1"/>
</dbReference>
<protein>
    <submittedName>
        <fullName evidence="11">Transpeptidase</fullName>
    </submittedName>
</protein>
<dbReference type="GO" id="GO:0018104">
    <property type="term" value="P:peptidoglycan-protein cross-linking"/>
    <property type="evidence" value="ECO:0007669"/>
    <property type="project" value="TreeGrafter"/>
</dbReference>
<dbReference type="GO" id="GO:0008360">
    <property type="term" value="P:regulation of cell shape"/>
    <property type="evidence" value="ECO:0007669"/>
    <property type="project" value="UniProtKB-UniRule"/>
</dbReference>
<evidence type="ECO:0000313" key="12">
    <source>
        <dbReference type="Proteomes" id="UP000626244"/>
    </source>
</evidence>
<name>A0A8J3AFC5_9BACI</name>
<dbReference type="InterPro" id="IPR050979">
    <property type="entry name" value="LD-transpeptidase"/>
</dbReference>
<comment type="similarity">
    <text evidence="2">Belongs to the YkuD family.</text>
</comment>
<dbReference type="PANTHER" id="PTHR30582:SF4">
    <property type="entry name" value="L,D-TRANSPEPTIDASE YQJB-RELATED"/>
    <property type="match status" value="1"/>
</dbReference>
<dbReference type="GO" id="GO:0071555">
    <property type="term" value="P:cell wall organization"/>
    <property type="evidence" value="ECO:0007669"/>
    <property type="project" value="UniProtKB-UniRule"/>
</dbReference>
<evidence type="ECO:0000256" key="9">
    <source>
        <dbReference type="PROSITE-ProRule" id="PRU01373"/>
    </source>
</evidence>
<evidence type="ECO:0000256" key="2">
    <source>
        <dbReference type="ARBA" id="ARBA00005992"/>
    </source>
</evidence>
<keyword evidence="3" id="KW-0808">Transferase</keyword>
<evidence type="ECO:0000256" key="3">
    <source>
        <dbReference type="ARBA" id="ARBA00022679"/>
    </source>
</evidence>
<dbReference type="EMBL" id="BMHB01000001">
    <property type="protein sequence ID" value="GGI11410.1"/>
    <property type="molecule type" value="Genomic_DNA"/>
</dbReference>
<comment type="caution">
    <text evidence="11">The sequence shown here is derived from an EMBL/GenBank/DDBJ whole genome shotgun (WGS) entry which is preliminary data.</text>
</comment>
<dbReference type="InterPro" id="IPR038063">
    <property type="entry name" value="Transpep_catalytic_dom"/>
</dbReference>
<evidence type="ECO:0000256" key="8">
    <source>
        <dbReference type="ARBA" id="ARBA00060592"/>
    </source>
</evidence>
<feature type="active site" description="Nucleophile" evidence="9">
    <location>
        <position position="127"/>
    </location>
</feature>
<keyword evidence="12" id="KW-1185">Reference proteome</keyword>
<keyword evidence="5 9" id="KW-0133">Cell shape</keyword>
<gene>
    <name evidence="11" type="ORF">GCM10007380_07690</name>
</gene>
<dbReference type="GO" id="GO:0071972">
    <property type="term" value="F:peptidoglycan L,D-transpeptidase activity"/>
    <property type="evidence" value="ECO:0007669"/>
    <property type="project" value="TreeGrafter"/>
</dbReference>
<dbReference type="RefSeq" id="WP_087999022.1">
    <property type="nucleotide sequence ID" value="NZ_BMHB01000001.1"/>
</dbReference>
<dbReference type="GO" id="GO:0016740">
    <property type="term" value="F:transferase activity"/>
    <property type="evidence" value="ECO:0007669"/>
    <property type="project" value="UniProtKB-KW"/>
</dbReference>
<dbReference type="UniPathway" id="UPA00219"/>
<dbReference type="Pfam" id="PF03734">
    <property type="entry name" value="YkuD"/>
    <property type="match status" value="1"/>
</dbReference>
<evidence type="ECO:0000259" key="10">
    <source>
        <dbReference type="PROSITE" id="PS52029"/>
    </source>
</evidence>
<dbReference type="Proteomes" id="UP000626244">
    <property type="component" value="Unassembled WGS sequence"/>
</dbReference>
<keyword evidence="6 9" id="KW-0573">Peptidoglycan synthesis</keyword>
<evidence type="ECO:0000256" key="4">
    <source>
        <dbReference type="ARBA" id="ARBA00022801"/>
    </source>
</evidence>
<dbReference type="PROSITE" id="PS52029">
    <property type="entry name" value="LD_TPASE"/>
    <property type="match status" value="1"/>
</dbReference>
<comment type="pathway">
    <text evidence="1 9">Cell wall biogenesis; peptidoglycan biosynthesis.</text>
</comment>
<evidence type="ECO:0000313" key="11">
    <source>
        <dbReference type="EMBL" id="GGI11410.1"/>
    </source>
</evidence>
<dbReference type="InterPro" id="IPR005490">
    <property type="entry name" value="LD_TPept_cat_dom"/>
</dbReference>
<keyword evidence="4" id="KW-0378">Hydrolase</keyword>
<dbReference type="GO" id="GO:0005576">
    <property type="term" value="C:extracellular region"/>
    <property type="evidence" value="ECO:0007669"/>
    <property type="project" value="TreeGrafter"/>
</dbReference>
<dbReference type="OrthoDB" id="9787225at2"/>
<proteinExistence type="inferred from homology"/>
<feature type="active site" description="Proton donor/acceptor" evidence="9">
    <location>
        <position position="111"/>
    </location>
</feature>
<dbReference type="SUPFAM" id="SSF141523">
    <property type="entry name" value="L,D-transpeptidase catalytic domain-like"/>
    <property type="match status" value="1"/>
</dbReference>
<organism evidence="11 12">
    <name type="scientific">Gottfriedia solisilvae</name>
    <dbReference type="NCBI Taxonomy" id="1516104"/>
    <lineage>
        <taxon>Bacteria</taxon>
        <taxon>Bacillati</taxon>
        <taxon>Bacillota</taxon>
        <taxon>Bacilli</taxon>
        <taxon>Bacillales</taxon>
        <taxon>Bacillaceae</taxon>
        <taxon>Gottfriedia</taxon>
    </lineage>
</organism>
<accession>A0A8J3AFC5</accession>
<keyword evidence="7 9" id="KW-0961">Cell wall biogenesis/degradation</keyword>
<sequence>MLKFVISLFLVISPVWPLGQNPKLGDPFIIINKKVNQLAFIDDGKIQKVYKVATGKTADLTPEGMFNAIYKAKFPYWKKKNIPGGDPKNPLGSRWIGFDALNTDGSIYGIHGNNDPSSIGKYISNGCVRMHTNDVNELYDKTPYGTKVFITTTTKTFVQIAKEKGAIK</sequence>
<comment type="pathway">
    <text evidence="8">Glycan biosynthesis.</text>
</comment>
<evidence type="ECO:0000256" key="6">
    <source>
        <dbReference type="ARBA" id="ARBA00022984"/>
    </source>
</evidence>
<dbReference type="AlphaFoldDB" id="A0A8J3AFC5"/>
<evidence type="ECO:0000256" key="7">
    <source>
        <dbReference type="ARBA" id="ARBA00023316"/>
    </source>
</evidence>
<dbReference type="PANTHER" id="PTHR30582">
    <property type="entry name" value="L,D-TRANSPEPTIDASE"/>
    <property type="match status" value="1"/>
</dbReference>
<evidence type="ECO:0000256" key="1">
    <source>
        <dbReference type="ARBA" id="ARBA00004752"/>
    </source>
</evidence>
<feature type="domain" description="L,D-TPase catalytic" evidence="10">
    <location>
        <begin position="27"/>
        <end position="151"/>
    </location>
</feature>